<accession>A0AA37LXA6</accession>
<dbReference type="Proteomes" id="UP001055172">
    <property type="component" value="Unassembled WGS sequence"/>
</dbReference>
<dbReference type="EMBL" id="BPPX01000030">
    <property type="protein sequence ID" value="GJC88089.1"/>
    <property type="molecule type" value="Genomic_DNA"/>
</dbReference>
<keyword evidence="2" id="KW-1185">Reference proteome</keyword>
<organism evidence="1 2">
    <name type="scientific">Colletotrichum liriopes</name>
    <dbReference type="NCBI Taxonomy" id="708192"/>
    <lineage>
        <taxon>Eukaryota</taxon>
        <taxon>Fungi</taxon>
        <taxon>Dikarya</taxon>
        <taxon>Ascomycota</taxon>
        <taxon>Pezizomycotina</taxon>
        <taxon>Sordariomycetes</taxon>
        <taxon>Hypocreomycetidae</taxon>
        <taxon>Glomerellales</taxon>
        <taxon>Glomerellaceae</taxon>
        <taxon>Colletotrichum</taxon>
        <taxon>Colletotrichum spaethianum species complex</taxon>
    </lineage>
</organism>
<reference evidence="1 2" key="1">
    <citation type="submission" date="2021-07" db="EMBL/GenBank/DDBJ databases">
        <title>Genome data of Colletotrichum spaethianum.</title>
        <authorList>
            <person name="Utami Y.D."/>
            <person name="Hiruma K."/>
        </authorList>
    </citation>
    <scope>NUCLEOTIDE SEQUENCE [LARGE SCALE GENOMIC DNA]</scope>
    <source>
        <strain evidence="1 2">MAFF 242679</strain>
    </source>
</reference>
<gene>
    <name evidence="1" type="ORF">ColLi_10927</name>
</gene>
<comment type="caution">
    <text evidence="1">The sequence shown here is derived from an EMBL/GenBank/DDBJ whole genome shotgun (WGS) entry which is preliminary data.</text>
</comment>
<name>A0AA37LXA6_9PEZI</name>
<dbReference type="AlphaFoldDB" id="A0AA37LXA6"/>
<evidence type="ECO:0000313" key="2">
    <source>
        <dbReference type="Proteomes" id="UP001055172"/>
    </source>
</evidence>
<sequence length="71" mass="8395">MCLVDGFAVAPYFCHENFHELHQPILFHVHVLQRDKIRVVEIVINGFLSEAEEIADIDIFFWRLDVELARE</sequence>
<proteinExistence type="predicted"/>
<protein>
    <submittedName>
        <fullName evidence="1">Uncharacterized protein</fullName>
    </submittedName>
</protein>
<evidence type="ECO:0000313" key="1">
    <source>
        <dbReference type="EMBL" id="GJC88089.1"/>
    </source>
</evidence>